<dbReference type="InterPro" id="IPR010486">
    <property type="entry name" value="HNS-dep_expression_A/B"/>
</dbReference>
<accession>A0A5B0GKI3</accession>
<dbReference type="GO" id="GO:0071468">
    <property type="term" value="P:cellular response to acidic pH"/>
    <property type="evidence" value="ECO:0007669"/>
    <property type="project" value="InterPro"/>
</dbReference>
<organism evidence="5 6">
    <name type="scientific">Paraburkholderia panacisoli</name>
    <dbReference type="NCBI Taxonomy" id="2603818"/>
    <lineage>
        <taxon>Bacteria</taxon>
        <taxon>Pseudomonadati</taxon>
        <taxon>Pseudomonadota</taxon>
        <taxon>Betaproteobacteria</taxon>
        <taxon>Burkholderiales</taxon>
        <taxon>Burkholderiaceae</taxon>
        <taxon>Paraburkholderia</taxon>
    </lineage>
</organism>
<sequence>MRTDLYCLVAERAVNTIKAAVCLIGVALSASCLADSSKEMKPAKMTCQDFIVMDDVYKPQMVYWMDGYNNKGKLRAEDVVMVGQDETVAALIEECKKTPKQSFAQKVKYFFSHGNTPISKTYTHN</sequence>
<reference evidence="5 6" key="1">
    <citation type="submission" date="2019-08" db="EMBL/GenBank/DDBJ databases">
        <title>Paraburkholderia sp. DCY113.</title>
        <authorList>
            <person name="Kang J."/>
        </authorList>
    </citation>
    <scope>NUCLEOTIDE SEQUENCE [LARGE SCALE GENOMIC DNA]</scope>
    <source>
        <strain evidence="5 6">DCY113</strain>
    </source>
</reference>
<dbReference type="Pfam" id="PF06411">
    <property type="entry name" value="HdeA"/>
    <property type="match status" value="1"/>
</dbReference>
<keyword evidence="6" id="KW-1185">Reference proteome</keyword>
<proteinExistence type="predicted"/>
<keyword evidence="2" id="KW-0574">Periplasm</keyword>
<feature type="chain" id="PRO_5023070719" description="Acid stress chaperone HdeA" evidence="4">
    <location>
        <begin position="35"/>
        <end position="125"/>
    </location>
</feature>
<keyword evidence="1 4" id="KW-0732">Signal</keyword>
<evidence type="ECO:0008006" key="7">
    <source>
        <dbReference type="Google" id="ProtNLM"/>
    </source>
</evidence>
<evidence type="ECO:0000313" key="6">
    <source>
        <dbReference type="Proteomes" id="UP000325273"/>
    </source>
</evidence>
<dbReference type="InterPro" id="IPR038303">
    <property type="entry name" value="HdeA/HdeB_sf"/>
</dbReference>
<feature type="signal peptide" evidence="4">
    <location>
        <begin position="1"/>
        <end position="34"/>
    </location>
</feature>
<name>A0A5B0GKI3_9BURK</name>
<dbReference type="Proteomes" id="UP000325273">
    <property type="component" value="Unassembled WGS sequence"/>
</dbReference>
<dbReference type="GO" id="GO:0030288">
    <property type="term" value="C:outer membrane-bounded periplasmic space"/>
    <property type="evidence" value="ECO:0007669"/>
    <property type="project" value="InterPro"/>
</dbReference>
<dbReference type="Gene3D" id="1.10.890.10">
    <property type="entry name" value="HNS-dependent expression A"/>
    <property type="match status" value="1"/>
</dbReference>
<gene>
    <name evidence="5" type="ORF">FVF58_34890</name>
</gene>
<protein>
    <recommendedName>
        <fullName evidence="7">Acid stress chaperone HdeA</fullName>
    </recommendedName>
</protein>
<evidence type="ECO:0000313" key="5">
    <source>
        <dbReference type="EMBL" id="KAA1003866.1"/>
    </source>
</evidence>
<comment type="caution">
    <text evidence="5">The sequence shown here is derived from an EMBL/GenBank/DDBJ whole genome shotgun (WGS) entry which is preliminary data.</text>
</comment>
<evidence type="ECO:0000256" key="2">
    <source>
        <dbReference type="ARBA" id="ARBA00022764"/>
    </source>
</evidence>
<dbReference type="PROSITE" id="PS51257">
    <property type="entry name" value="PROKAR_LIPOPROTEIN"/>
    <property type="match status" value="1"/>
</dbReference>
<dbReference type="InterPro" id="IPR036831">
    <property type="entry name" value="HdeA_sf"/>
</dbReference>
<dbReference type="EMBL" id="VTUZ01000032">
    <property type="protein sequence ID" value="KAA1003866.1"/>
    <property type="molecule type" value="Genomic_DNA"/>
</dbReference>
<dbReference type="AlphaFoldDB" id="A0A5B0GKI3"/>
<dbReference type="SUPFAM" id="SSF47752">
    <property type="entry name" value="Protein HNS-dependent expression A, HdeA"/>
    <property type="match status" value="1"/>
</dbReference>
<evidence type="ECO:0000256" key="4">
    <source>
        <dbReference type="SAM" id="SignalP"/>
    </source>
</evidence>
<evidence type="ECO:0000256" key="1">
    <source>
        <dbReference type="ARBA" id="ARBA00022729"/>
    </source>
</evidence>
<keyword evidence="3" id="KW-0143">Chaperone</keyword>
<evidence type="ECO:0000256" key="3">
    <source>
        <dbReference type="ARBA" id="ARBA00023186"/>
    </source>
</evidence>